<evidence type="ECO:0000256" key="16">
    <source>
        <dbReference type="HAMAP-Rule" id="MF_00404"/>
    </source>
</evidence>
<gene>
    <name evidence="16" type="primary">oadG</name>
    <name evidence="18" type="ORF">SAMN05660691_03019</name>
</gene>
<dbReference type="RefSeq" id="WP_092795107.1">
    <property type="nucleotide sequence ID" value="NZ_DASWWU010000001.1"/>
</dbReference>
<proteinExistence type="inferred from homology"/>
<keyword evidence="7 16" id="KW-1003">Cell membrane</keyword>
<dbReference type="EC" id="7.2.4.2" evidence="16"/>
<sequence>MVAELLWEAANLMLIGMVAVFAFLLLLVFVVQLLSAVMQRYFPVKTTDKTTRVESGSSGPSPAVIAAISGAIHQYRQQQ</sequence>
<dbReference type="InterPro" id="IPR023424">
    <property type="entry name" value="OadG"/>
</dbReference>
<dbReference type="GO" id="GO:0005886">
    <property type="term" value="C:plasma membrane"/>
    <property type="evidence" value="ECO:0007669"/>
    <property type="project" value="UniProtKB-SubCell"/>
</dbReference>
<evidence type="ECO:0000256" key="12">
    <source>
        <dbReference type="ARBA" id="ARBA00023065"/>
    </source>
</evidence>
<keyword evidence="9 16" id="KW-1278">Translocase</keyword>
<keyword evidence="11 16" id="KW-0915">Sodium</keyword>
<comment type="catalytic activity">
    <reaction evidence="15 16 17">
        <text>oxaloacetate + 2 Na(+)(in) + H(+) = pyruvate + 2 Na(+)(out) + CO2</text>
        <dbReference type="Rhea" id="RHEA:57724"/>
        <dbReference type="ChEBI" id="CHEBI:15361"/>
        <dbReference type="ChEBI" id="CHEBI:15378"/>
        <dbReference type="ChEBI" id="CHEBI:16452"/>
        <dbReference type="ChEBI" id="CHEBI:16526"/>
        <dbReference type="ChEBI" id="CHEBI:29101"/>
        <dbReference type="EC" id="7.2.4.2"/>
    </reaction>
</comment>
<evidence type="ECO:0000256" key="15">
    <source>
        <dbReference type="ARBA" id="ARBA00048176"/>
    </source>
</evidence>
<feature type="transmembrane region" description="Helical" evidence="16 17">
    <location>
        <begin position="12"/>
        <end position="35"/>
    </location>
</feature>
<dbReference type="GO" id="GO:0036376">
    <property type="term" value="P:sodium ion export across plasma membrane"/>
    <property type="evidence" value="ECO:0007669"/>
    <property type="project" value="InterPro"/>
</dbReference>
<comment type="function">
    <text evidence="2 16 17">Catalyzes the decarboxylation of oxaloacetate coupled to Na(+) translocation.</text>
</comment>
<evidence type="ECO:0000256" key="10">
    <source>
        <dbReference type="ARBA" id="ARBA00022989"/>
    </source>
</evidence>
<dbReference type="InterPro" id="IPR005899">
    <property type="entry name" value="Na_pump_deCOase"/>
</dbReference>
<keyword evidence="13 16" id="KW-0472">Membrane</keyword>
<dbReference type="STRING" id="173990.SAMN05660691_03019"/>
<keyword evidence="8 16" id="KW-0812">Transmembrane</keyword>
<keyword evidence="14 16" id="KW-0739">Sodium transport</keyword>
<dbReference type="HAMAP" id="MF_00404">
    <property type="entry name" value="OadG"/>
    <property type="match status" value="1"/>
</dbReference>
<evidence type="ECO:0000256" key="6">
    <source>
        <dbReference type="ARBA" id="ARBA00022448"/>
    </source>
</evidence>
<evidence type="ECO:0000256" key="13">
    <source>
        <dbReference type="ARBA" id="ARBA00023136"/>
    </source>
</evidence>
<dbReference type="NCBIfam" id="TIGR01195">
    <property type="entry name" value="oadG_fam"/>
    <property type="match status" value="1"/>
</dbReference>
<evidence type="ECO:0000256" key="17">
    <source>
        <dbReference type="RuleBase" id="RU004278"/>
    </source>
</evidence>
<keyword evidence="12 16" id="KW-0406">Ion transport</keyword>
<evidence type="ECO:0000256" key="2">
    <source>
        <dbReference type="ARBA" id="ARBA00003002"/>
    </source>
</evidence>
<dbReference type="Proteomes" id="UP000199371">
    <property type="component" value="Unassembled WGS sequence"/>
</dbReference>
<dbReference type="Pfam" id="PF04277">
    <property type="entry name" value="OAD_gamma"/>
    <property type="match status" value="1"/>
</dbReference>
<dbReference type="GO" id="GO:0008948">
    <property type="term" value="F:oxaloacetate decarboxylase activity"/>
    <property type="evidence" value="ECO:0007669"/>
    <property type="project" value="UniProtKB-UniRule"/>
</dbReference>
<comment type="subcellular location">
    <subcellularLocation>
        <location evidence="3 16 17">Cell membrane</location>
        <topology evidence="3 16 17">Single-pass membrane protein</topology>
    </subcellularLocation>
</comment>
<comment type="similarity">
    <text evidence="4 16 17">Belongs to the OadG family.</text>
</comment>
<reference evidence="19" key="1">
    <citation type="submission" date="2016-10" db="EMBL/GenBank/DDBJ databases">
        <authorList>
            <person name="Varghese N."/>
            <person name="Submissions S."/>
        </authorList>
    </citation>
    <scope>NUCLEOTIDE SEQUENCE [LARGE SCALE GENOMIC DNA]</scope>
    <source>
        <strain evidence="19">DSM 17616</strain>
    </source>
</reference>
<evidence type="ECO:0000256" key="4">
    <source>
        <dbReference type="ARBA" id="ARBA00005844"/>
    </source>
</evidence>
<keyword evidence="6 16" id="KW-0813">Transport</keyword>
<name>A0A1H6N0Q3_9GAMM</name>
<dbReference type="OrthoDB" id="6215597at2"/>
<evidence type="ECO:0000256" key="7">
    <source>
        <dbReference type="ARBA" id="ARBA00022475"/>
    </source>
</evidence>
<protein>
    <recommendedName>
        <fullName evidence="16">Probable oxaloacetate decarboxylase gamma chain</fullName>
        <ecNumber evidence="16">7.2.4.2</ecNumber>
    </recommendedName>
</protein>
<evidence type="ECO:0000256" key="9">
    <source>
        <dbReference type="ARBA" id="ARBA00022967"/>
    </source>
</evidence>
<evidence type="ECO:0000256" key="8">
    <source>
        <dbReference type="ARBA" id="ARBA00022692"/>
    </source>
</evidence>
<dbReference type="AlphaFoldDB" id="A0A1H6N0Q3"/>
<dbReference type="GO" id="GO:0015451">
    <property type="term" value="F:decarboxylation-driven active transmembrane transporter activity"/>
    <property type="evidence" value="ECO:0007669"/>
    <property type="project" value="UniProtKB-EC"/>
</dbReference>
<evidence type="ECO:0000313" key="18">
    <source>
        <dbReference type="EMBL" id="SEI03730.1"/>
    </source>
</evidence>
<evidence type="ECO:0000256" key="11">
    <source>
        <dbReference type="ARBA" id="ARBA00023053"/>
    </source>
</evidence>
<accession>A0A1H6N0Q3</accession>
<keyword evidence="10 16" id="KW-1133">Transmembrane helix</keyword>
<keyword evidence="19" id="KW-1185">Reference proteome</keyword>
<comment type="cofactor">
    <cofactor evidence="1 16 17">
        <name>Na(+)</name>
        <dbReference type="ChEBI" id="CHEBI:29101"/>
    </cofactor>
</comment>
<evidence type="ECO:0000256" key="3">
    <source>
        <dbReference type="ARBA" id="ARBA00004162"/>
    </source>
</evidence>
<dbReference type="EMBL" id="FNXF01000012">
    <property type="protein sequence ID" value="SEI03730.1"/>
    <property type="molecule type" value="Genomic_DNA"/>
</dbReference>
<comment type="subunit">
    <text evidence="5 16">Heterotrimer of an alpha, a beta and a gamma subunit.</text>
</comment>
<evidence type="ECO:0000256" key="5">
    <source>
        <dbReference type="ARBA" id="ARBA00011869"/>
    </source>
</evidence>
<evidence type="ECO:0000313" key="19">
    <source>
        <dbReference type="Proteomes" id="UP000199371"/>
    </source>
</evidence>
<evidence type="ECO:0000256" key="1">
    <source>
        <dbReference type="ARBA" id="ARBA00001959"/>
    </source>
</evidence>
<organism evidence="18 19">
    <name type="scientific">Rheinheimera pacifica</name>
    <dbReference type="NCBI Taxonomy" id="173990"/>
    <lineage>
        <taxon>Bacteria</taxon>
        <taxon>Pseudomonadati</taxon>
        <taxon>Pseudomonadota</taxon>
        <taxon>Gammaproteobacteria</taxon>
        <taxon>Chromatiales</taxon>
        <taxon>Chromatiaceae</taxon>
        <taxon>Rheinheimera</taxon>
    </lineage>
</organism>
<evidence type="ECO:0000256" key="14">
    <source>
        <dbReference type="ARBA" id="ARBA00023201"/>
    </source>
</evidence>
<dbReference type="GO" id="GO:0015081">
    <property type="term" value="F:sodium ion transmembrane transporter activity"/>
    <property type="evidence" value="ECO:0007669"/>
    <property type="project" value="UniProtKB-UniRule"/>
</dbReference>